<feature type="transmembrane region" description="Helical" evidence="1">
    <location>
        <begin position="13"/>
        <end position="32"/>
    </location>
</feature>
<dbReference type="InterPro" id="IPR058702">
    <property type="entry name" value="MafI2-like"/>
</dbReference>
<reference evidence="2 3" key="1">
    <citation type="submission" date="2019-03" db="EMBL/GenBank/DDBJ databases">
        <title>Alkanindiges illinoisensis: a potential pathogenic isolated from ascites of a gastric cancer patient with abdominal metastasis.</title>
        <authorList>
            <person name="Hu X."/>
            <person name="Yang B."/>
            <person name="Yan X."/>
            <person name="Lin L."/>
            <person name="Zhao H."/>
            <person name="Zhou F."/>
            <person name="Su B."/>
            <person name="Chen J."/>
            <person name="Rui Y."/>
            <person name="Wang Q."/>
            <person name="Zheng L."/>
        </authorList>
    </citation>
    <scope>NUCLEOTIDE SEQUENCE [LARGE SCALE GENOMIC DNA]</scope>
    <source>
        <strain evidence="2 3">NFYY 23406</strain>
    </source>
</reference>
<keyword evidence="1" id="KW-0812">Transmembrane</keyword>
<protein>
    <submittedName>
        <fullName evidence="2">Uncharacterized protein</fullName>
    </submittedName>
</protein>
<evidence type="ECO:0000313" key="2">
    <source>
        <dbReference type="EMBL" id="TEU26832.1"/>
    </source>
</evidence>
<keyword evidence="3" id="KW-1185">Reference proteome</keyword>
<evidence type="ECO:0000313" key="3">
    <source>
        <dbReference type="Proteomes" id="UP000297834"/>
    </source>
</evidence>
<proteinExistence type="predicted"/>
<dbReference type="AlphaFoldDB" id="A0A4Y7XC85"/>
<dbReference type="Pfam" id="PF26541">
    <property type="entry name" value="MafI2"/>
    <property type="match status" value="1"/>
</dbReference>
<dbReference type="RefSeq" id="WP_134244279.1">
    <property type="nucleotide sequence ID" value="NZ_SNTY01000025.1"/>
</dbReference>
<comment type="caution">
    <text evidence="2">The sequence shown here is derived from an EMBL/GenBank/DDBJ whole genome shotgun (WGS) entry which is preliminary data.</text>
</comment>
<keyword evidence="1" id="KW-1133">Transmembrane helix</keyword>
<sequence>MCDASFSGLPNQSFIFVQVLLGVISPNFRMVYMSKSEEKFFINIILEEYSLEDLEEIEDLGAEYESHQQTAIEYEIKTMINSDNLSWPDNTNIVIYKRRE</sequence>
<dbReference type="EMBL" id="SNTY01000025">
    <property type="protein sequence ID" value="TEU26832.1"/>
    <property type="molecule type" value="Genomic_DNA"/>
</dbReference>
<keyword evidence="1" id="KW-0472">Membrane</keyword>
<accession>A0A4Y7XC85</accession>
<organism evidence="2 3">
    <name type="scientific">Alkanindiges illinoisensis</name>
    <dbReference type="NCBI Taxonomy" id="197183"/>
    <lineage>
        <taxon>Bacteria</taxon>
        <taxon>Pseudomonadati</taxon>
        <taxon>Pseudomonadota</taxon>
        <taxon>Gammaproteobacteria</taxon>
        <taxon>Moraxellales</taxon>
        <taxon>Moraxellaceae</taxon>
        <taxon>Alkanindiges</taxon>
    </lineage>
</organism>
<dbReference type="OrthoDB" id="6893585at2"/>
<name>A0A4Y7XC85_9GAMM</name>
<evidence type="ECO:0000256" key="1">
    <source>
        <dbReference type="SAM" id="Phobius"/>
    </source>
</evidence>
<dbReference type="Proteomes" id="UP000297834">
    <property type="component" value="Unassembled WGS sequence"/>
</dbReference>
<gene>
    <name evidence="2" type="ORF">E2B99_07415</name>
</gene>